<dbReference type="RefSeq" id="WP_131775225.1">
    <property type="nucleotide sequence ID" value="NZ_CAAAHQ010000060.1"/>
</dbReference>
<evidence type="ECO:0000313" key="3">
    <source>
        <dbReference type="EMBL" id="STX34926.1"/>
    </source>
</evidence>
<organism evidence="3 5">
    <name type="scientific">Legionella cincinnatiensis</name>
    <dbReference type="NCBI Taxonomy" id="28085"/>
    <lineage>
        <taxon>Bacteria</taxon>
        <taxon>Pseudomonadati</taxon>
        <taxon>Pseudomonadota</taxon>
        <taxon>Gammaproteobacteria</taxon>
        <taxon>Legionellales</taxon>
        <taxon>Legionellaceae</taxon>
        <taxon>Legionella</taxon>
    </lineage>
</organism>
<evidence type="ECO:0000313" key="2">
    <source>
        <dbReference type="EMBL" id="KTC83332.1"/>
    </source>
</evidence>
<dbReference type="EMBL" id="LNXX01000043">
    <property type="protein sequence ID" value="KTC83332.1"/>
    <property type="molecule type" value="Genomic_DNA"/>
</dbReference>
<name>A0A378IIT6_9GAMM</name>
<reference evidence="3 5" key="2">
    <citation type="submission" date="2018-06" db="EMBL/GenBank/DDBJ databases">
        <authorList>
            <consortium name="Pathogen Informatics"/>
            <person name="Doyle S."/>
        </authorList>
    </citation>
    <scope>NUCLEOTIDE SEQUENCE [LARGE SCALE GENOMIC DNA]</scope>
    <source>
        <strain evidence="3 5">NCTC12438</strain>
    </source>
</reference>
<dbReference type="Proteomes" id="UP000255316">
    <property type="component" value="Unassembled WGS sequence"/>
</dbReference>
<keyword evidence="1" id="KW-0175">Coiled coil</keyword>
<evidence type="ECO:0000313" key="4">
    <source>
        <dbReference type="Proteomes" id="UP000054854"/>
    </source>
</evidence>
<evidence type="ECO:0000313" key="5">
    <source>
        <dbReference type="Proteomes" id="UP000255316"/>
    </source>
</evidence>
<sequence>MIYEDDNFLDSIKKISKKAENEINAKIEQHKAALAKQHALDYAAALECKNRLSQFAIEHKLDLALIDVWDDIRYYSSWLKREDFENHLNIFNLIEFEDEQNRNSKKITFNWQSHQLSISYHERSSWLPDESTQHGVFSLFEGEEQVFIVDAEIDDEYGFRDYQGRSIESFKKKGIWAEFLLHSWTVLQIRKGKCQANSKYYGLNRMKENFQE</sequence>
<gene>
    <name evidence="2" type="ORF">Lcin_2704</name>
    <name evidence="3" type="ORF">NCTC12438_01536</name>
</gene>
<feature type="coiled-coil region" evidence="1">
    <location>
        <begin position="9"/>
        <end position="36"/>
    </location>
</feature>
<dbReference type="EMBL" id="UGNX01000001">
    <property type="protein sequence ID" value="STX34926.1"/>
    <property type="molecule type" value="Genomic_DNA"/>
</dbReference>
<dbReference type="AlphaFoldDB" id="A0A378IIT6"/>
<protein>
    <submittedName>
        <fullName evidence="3">Uncharacterized protein</fullName>
    </submittedName>
</protein>
<keyword evidence="4" id="KW-1185">Reference proteome</keyword>
<dbReference type="STRING" id="28085.Lcin_2704"/>
<proteinExistence type="predicted"/>
<dbReference type="Proteomes" id="UP000054854">
    <property type="component" value="Unassembled WGS sequence"/>
</dbReference>
<evidence type="ECO:0000256" key="1">
    <source>
        <dbReference type="SAM" id="Coils"/>
    </source>
</evidence>
<accession>A0A378IIT6</accession>
<reference evidence="2 4" key="1">
    <citation type="submission" date="2015-11" db="EMBL/GenBank/DDBJ databases">
        <title>Genomic analysis of 38 Legionella species identifies large and diverse effector repertoires.</title>
        <authorList>
            <person name="Burstein D."/>
            <person name="Amaro F."/>
            <person name="Zusman T."/>
            <person name="Lifshitz Z."/>
            <person name="Cohen O."/>
            <person name="Gilbert J.A."/>
            <person name="Pupko T."/>
            <person name="Shuman H.A."/>
            <person name="Segal G."/>
        </authorList>
    </citation>
    <scope>NUCLEOTIDE SEQUENCE [LARGE SCALE GENOMIC DNA]</scope>
    <source>
        <strain evidence="2 4">CDC#72-OH-14</strain>
    </source>
</reference>